<name>A0A9Q0VTW8_SALPP</name>
<dbReference type="AlphaFoldDB" id="A0A9Q0VTW8"/>
<protein>
    <submittedName>
        <fullName evidence="1">Uncharacterized protein</fullName>
    </submittedName>
</protein>
<reference evidence="1" key="1">
    <citation type="submission" date="2022-11" db="EMBL/GenBank/DDBJ databases">
        <authorList>
            <person name="Hyden B.L."/>
            <person name="Feng K."/>
            <person name="Yates T."/>
            <person name="Jawdy S."/>
            <person name="Smart L.B."/>
            <person name="Muchero W."/>
        </authorList>
    </citation>
    <scope>NUCLEOTIDE SEQUENCE</scope>
    <source>
        <tissue evidence="1">Shoot tip</tissue>
    </source>
</reference>
<gene>
    <name evidence="1" type="ORF">OIU79_027532</name>
</gene>
<keyword evidence="2" id="KW-1185">Reference proteome</keyword>
<proteinExistence type="predicted"/>
<accession>A0A9Q0VTW8</accession>
<organism evidence="1 2">
    <name type="scientific">Salix purpurea</name>
    <name type="common">Purple osier willow</name>
    <dbReference type="NCBI Taxonomy" id="77065"/>
    <lineage>
        <taxon>Eukaryota</taxon>
        <taxon>Viridiplantae</taxon>
        <taxon>Streptophyta</taxon>
        <taxon>Embryophyta</taxon>
        <taxon>Tracheophyta</taxon>
        <taxon>Spermatophyta</taxon>
        <taxon>Magnoliopsida</taxon>
        <taxon>eudicotyledons</taxon>
        <taxon>Gunneridae</taxon>
        <taxon>Pentapetalae</taxon>
        <taxon>rosids</taxon>
        <taxon>fabids</taxon>
        <taxon>Malpighiales</taxon>
        <taxon>Salicaceae</taxon>
        <taxon>Saliceae</taxon>
        <taxon>Salix</taxon>
    </lineage>
</organism>
<evidence type="ECO:0000313" key="2">
    <source>
        <dbReference type="Proteomes" id="UP001151532"/>
    </source>
</evidence>
<evidence type="ECO:0000313" key="1">
    <source>
        <dbReference type="EMBL" id="KAJ6754936.1"/>
    </source>
</evidence>
<dbReference type="EMBL" id="JAPFFK010000007">
    <property type="protein sequence ID" value="KAJ6754936.1"/>
    <property type="molecule type" value="Genomic_DNA"/>
</dbReference>
<reference evidence="1" key="2">
    <citation type="journal article" date="2023" name="Int. J. Mol. Sci.">
        <title>De Novo Assembly and Annotation of 11 Diverse Shrub Willow (Salix) Genomes Reveals Novel Gene Organization in Sex-Linked Regions.</title>
        <authorList>
            <person name="Hyden B."/>
            <person name="Feng K."/>
            <person name="Yates T.B."/>
            <person name="Jawdy S."/>
            <person name="Cereghino C."/>
            <person name="Smart L.B."/>
            <person name="Muchero W."/>
        </authorList>
    </citation>
    <scope>NUCLEOTIDE SEQUENCE</scope>
    <source>
        <tissue evidence="1">Shoot tip</tissue>
    </source>
</reference>
<comment type="caution">
    <text evidence="1">The sequence shown here is derived from an EMBL/GenBank/DDBJ whole genome shotgun (WGS) entry which is preliminary data.</text>
</comment>
<dbReference type="Proteomes" id="UP001151532">
    <property type="component" value="Chromosome 16"/>
</dbReference>
<sequence>MLIPIKVKVQVSLTGATYITNGALPPGNSTIQVLVPSKMTGHVCLAGAAYITDGSLPPGNSTIQTLHREFQFSFALKQKQHCYLMPGSWSSAAHKLSGVVFLEDVS</sequence>